<keyword evidence="2" id="KW-1185">Reference proteome</keyword>
<protein>
    <submittedName>
        <fullName evidence="1">Uncharacterized protein</fullName>
    </submittedName>
</protein>
<comment type="caution">
    <text evidence="1">The sequence shown here is derived from an EMBL/GenBank/DDBJ whole genome shotgun (WGS) entry which is preliminary data.</text>
</comment>
<evidence type="ECO:0000313" key="2">
    <source>
        <dbReference type="Proteomes" id="UP000828048"/>
    </source>
</evidence>
<proteinExistence type="predicted"/>
<organism evidence="1 2">
    <name type="scientific">Vaccinium darrowii</name>
    <dbReference type="NCBI Taxonomy" id="229202"/>
    <lineage>
        <taxon>Eukaryota</taxon>
        <taxon>Viridiplantae</taxon>
        <taxon>Streptophyta</taxon>
        <taxon>Embryophyta</taxon>
        <taxon>Tracheophyta</taxon>
        <taxon>Spermatophyta</taxon>
        <taxon>Magnoliopsida</taxon>
        <taxon>eudicotyledons</taxon>
        <taxon>Gunneridae</taxon>
        <taxon>Pentapetalae</taxon>
        <taxon>asterids</taxon>
        <taxon>Ericales</taxon>
        <taxon>Ericaceae</taxon>
        <taxon>Vaccinioideae</taxon>
        <taxon>Vaccinieae</taxon>
        <taxon>Vaccinium</taxon>
    </lineage>
</organism>
<accession>A0ACB7ZM79</accession>
<dbReference type="EMBL" id="CM037159">
    <property type="protein sequence ID" value="KAH7866783.1"/>
    <property type="molecule type" value="Genomic_DNA"/>
</dbReference>
<sequence>MFLGAIARPRFDAYGNEEFFGKIGIFPFTFKEPAKRKSKNKGAGTLETKAIVAVTKDAIRSCLIENFLPAIRSKWPSSSATDPIYIQKDNARTHVHPLDADFIEAASKDGFNICLSFQPVQSPDMNVLDLGYFRVIQSLQHQQAPKTIDELDHVVEKSFEDLSSDCLNRVSLSLQACMIEVMKVNGGNNYKLPHIGKSRLLRDGFVLPAHPCEHQILDNAMLHLQE</sequence>
<name>A0ACB7ZM79_9ERIC</name>
<dbReference type="Proteomes" id="UP000828048">
    <property type="component" value="Chromosome 9"/>
</dbReference>
<evidence type="ECO:0000313" key="1">
    <source>
        <dbReference type="EMBL" id="KAH7866783.1"/>
    </source>
</evidence>
<gene>
    <name evidence="1" type="ORF">Vadar_024892</name>
</gene>
<reference evidence="1 2" key="1">
    <citation type="journal article" date="2021" name="Hortic Res">
        <title>High-quality reference genome and annotation aids understanding of berry development for evergreen blueberry (Vaccinium darrowii).</title>
        <authorList>
            <person name="Yu J."/>
            <person name="Hulse-Kemp A.M."/>
            <person name="Babiker E."/>
            <person name="Staton M."/>
        </authorList>
    </citation>
    <scope>NUCLEOTIDE SEQUENCE [LARGE SCALE GENOMIC DNA]</scope>
    <source>
        <strain evidence="2">cv. NJ 8807/NJ 8810</strain>
        <tissue evidence="1">Young leaf</tissue>
    </source>
</reference>